<dbReference type="InterPro" id="IPR013876">
    <property type="entry name" value="TFIIH_BTF_p62_N"/>
</dbReference>
<dbReference type="InterPro" id="IPR005607">
    <property type="entry name" value="BSD_dom"/>
</dbReference>
<name>A0A166WY05_9AGAM</name>
<dbReference type="Gene3D" id="2.30.29.30">
    <property type="entry name" value="Pleckstrin-homology domain (PH domain)/Phosphotyrosine-binding domain (PTB)"/>
    <property type="match status" value="1"/>
</dbReference>
<comment type="similarity">
    <text evidence="2">Belongs to the TFB1 family.</text>
</comment>
<accession>A0A166WY05</accession>
<dbReference type="InterPro" id="IPR035925">
    <property type="entry name" value="BSD_dom_sf"/>
</dbReference>
<evidence type="ECO:0000256" key="2">
    <source>
        <dbReference type="ARBA" id="ARBA00009448"/>
    </source>
</evidence>
<dbReference type="GO" id="GO:0006289">
    <property type="term" value="P:nucleotide-excision repair"/>
    <property type="evidence" value="ECO:0007669"/>
    <property type="project" value="InterPro"/>
</dbReference>
<dbReference type="Pfam" id="PF08567">
    <property type="entry name" value="PH_TFIIH"/>
    <property type="match status" value="1"/>
</dbReference>
<evidence type="ECO:0000256" key="5">
    <source>
        <dbReference type="ARBA" id="ARBA00023163"/>
    </source>
</evidence>
<dbReference type="Proteomes" id="UP000076532">
    <property type="component" value="Unassembled WGS sequence"/>
</dbReference>
<dbReference type="AlphaFoldDB" id="A0A166WY05"/>
<gene>
    <name evidence="9" type="ORF">FIBSPDRAFT_809314</name>
</gene>
<keyword evidence="6" id="KW-0539">Nucleus</keyword>
<evidence type="ECO:0000256" key="1">
    <source>
        <dbReference type="ARBA" id="ARBA00004123"/>
    </source>
</evidence>
<dbReference type="GO" id="GO:0000439">
    <property type="term" value="C:transcription factor TFIIH core complex"/>
    <property type="evidence" value="ECO:0007669"/>
    <property type="project" value="InterPro"/>
</dbReference>
<dbReference type="SUPFAM" id="SSF50729">
    <property type="entry name" value="PH domain-like"/>
    <property type="match status" value="1"/>
</dbReference>
<keyword evidence="5" id="KW-0804">Transcription</keyword>
<dbReference type="InterPro" id="IPR027079">
    <property type="entry name" value="Tfb1/GTF2H1"/>
</dbReference>
<evidence type="ECO:0000256" key="7">
    <source>
        <dbReference type="SAM" id="MobiDB-lite"/>
    </source>
</evidence>
<dbReference type="EMBL" id="KV417480">
    <property type="protein sequence ID" value="KZP34228.1"/>
    <property type="molecule type" value="Genomic_DNA"/>
</dbReference>
<comment type="subcellular location">
    <subcellularLocation>
        <location evidence="1">Nucleus</location>
    </subcellularLocation>
</comment>
<reference evidence="9 10" key="1">
    <citation type="journal article" date="2016" name="Mol. Biol. Evol.">
        <title>Comparative Genomics of Early-Diverging Mushroom-Forming Fungi Provides Insights into the Origins of Lignocellulose Decay Capabilities.</title>
        <authorList>
            <person name="Nagy L.G."/>
            <person name="Riley R."/>
            <person name="Tritt A."/>
            <person name="Adam C."/>
            <person name="Daum C."/>
            <person name="Floudas D."/>
            <person name="Sun H."/>
            <person name="Yadav J.S."/>
            <person name="Pangilinan J."/>
            <person name="Larsson K.H."/>
            <person name="Matsuura K."/>
            <person name="Barry K."/>
            <person name="Labutti K."/>
            <person name="Kuo R."/>
            <person name="Ohm R.A."/>
            <person name="Bhattacharya S.S."/>
            <person name="Shirouzu T."/>
            <person name="Yoshinaga Y."/>
            <person name="Martin F.M."/>
            <person name="Grigoriev I.V."/>
            <person name="Hibbett D.S."/>
        </authorList>
    </citation>
    <scope>NUCLEOTIDE SEQUENCE [LARGE SCALE GENOMIC DNA]</scope>
    <source>
        <strain evidence="9 10">CBS 109695</strain>
    </source>
</reference>
<dbReference type="SUPFAM" id="SSF140383">
    <property type="entry name" value="BSD domain-like"/>
    <property type="match status" value="1"/>
</dbReference>
<feature type="domain" description="BSD" evidence="8">
    <location>
        <begin position="231"/>
        <end position="284"/>
    </location>
</feature>
<evidence type="ECO:0000259" key="8">
    <source>
        <dbReference type="PROSITE" id="PS50858"/>
    </source>
</evidence>
<evidence type="ECO:0000256" key="4">
    <source>
        <dbReference type="ARBA" id="ARBA00023015"/>
    </source>
</evidence>
<keyword evidence="4" id="KW-0805">Transcription regulation</keyword>
<dbReference type="Pfam" id="PF03909">
    <property type="entry name" value="BSD"/>
    <property type="match status" value="1"/>
</dbReference>
<dbReference type="GO" id="GO:0006351">
    <property type="term" value="P:DNA-templated transcription"/>
    <property type="evidence" value="ECO:0007669"/>
    <property type="project" value="InterPro"/>
</dbReference>
<evidence type="ECO:0000256" key="3">
    <source>
        <dbReference type="ARBA" id="ARBA00022737"/>
    </source>
</evidence>
<keyword evidence="3" id="KW-0677">Repeat</keyword>
<keyword evidence="10" id="KW-1185">Reference proteome</keyword>
<dbReference type="STRING" id="436010.A0A166WY05"/>
<evidence type="ECO:0000313" key="10">
    <source>
        <dbReference type="Proteomes" id="UP000076532"/>
    </source>
</evidence>
<sequence length="620" mass="65328">MLCQASASYKKLPGDLQLTPTHLIWTQKGQPAPTVVIPQADAASLFCSREGAAQVRLKLGLVNDDAGHNFTFTGARAHDEREVFKKELTNIIARNRAPPPPAPAGAAPAAASTPAVTAPIAAAPIAAAKPAAARLPSTPGLGSLSRAPSAPPTPIIPGADPAADFRLRKRVLLATPALAALHRALVLSSPAQLTESEFWAHRAHLLTARTAADAQIRGRPGQLVDPRPETVDGEIRIVITPQLVQDIFEEYPVVRKAYGEVGKEAKLGEAEFWQRYFGSRLFNAHRASIRSTAAQHVTKADPIFDKYLEKDDDELAPQRDAPQSSSLLVDLGATLEDHDSTSTTPDATMQAGRQRGALPLIRRFNEHSERLLKAAAAADAGANPEERAAKRQKTGRAMEDAIDLDDLRAPTEGMGIALEMQDRQRYFEGQGASTPTPTPTASPFPASSAPLTGTGSVDVHATAASVDGWPARLAGLRLERGAGDAALAAMSANVGARQAVRQGGAGALPPALLAQMAGCQTAANEFLRQFWAAVYPAALSTSTSTGTGTGTGKDRGREKAERDATAAKMAGYLGKTAEKVAGLVRAGVGEGVEGERVEVAMRPVLDAVERALGFWAARRR</sequence>
<feature type="region of interest" description="Disordered" evidence="7">
    <location>
        <begin position="376"/>
        <end position="397"/>
    </location>
</feature>
<protein>
    <recommendedName>
        <fullName evidence="8">BSD domain-containing protein</fullName>
    </recommendedName>
</protein>
<dbReference type="CDD" id="cd13229">
    <property type="entry name" value="PH_TFIIH"/>
    <property type="match status" value="1"/>
</dbReference>
<proteinExistence type="inferred from homology"/>
<dbReference type="PROSITE" id="PS50858">
    <property type="entry name" value="BSD"/>
    <property type="match status" value="1"/>
</dbReference>
<organism evidence="9 10">
    <name type="scientific">Athelia psychrophila</name>
    <dbReference type="NCBI Taxonomy" id="1759441"/>
    <lineage>
        <taxon>Eukaryota</taxon>
        <taxon>Fungi</taxon>
        <taxon>Dikarya</taxon>
        <taxon>Basidiomycota</taxon>
        <taxon>Agaricomycotina</taxon>
        <taxon>Agaricomycetes</taxon>
        <taxon>Agaricomycetidae</taxon>
        <taxon>Atheliales</taxon>
        <taxon>Atheliaceae</taxon>
        <taxon>Athelia</taxon>
    </lineage>
</organism>
<evidence type="ECO:0000256" key="6">
    <source>
        <dbReference type="ARBA" id="ARBA00023242"/>
    </source>
</evidence>
<dbReference type="Gene3D" id="6.10.140.1200">
    <property type="match status" value="1"/>
</dbReference>
<feature type="region of interest" description="Disordered" evidence="7">
    <location>
        <begin position="542"/>
        <end position="565"/>
    </location>
</feature>
<evidence type="ECO:0000313" key="9">
    <source>
        <dbReference type="EMBL" id="KZP34228.1"/>
    </source>
</evidence>
<dbReference type="InterPro" id="IPR011993">
    <property type="entry name" value="PH-like_dom_sf"/>
</dbReference>
<feature type="compositionally biased region" description="Basic and acidic residues" evidence="7">
    <location>
        <begin position="552"/>
        <end position="565"/>
    </location>
</feature>
<dbReference type="OrthoDB" id="360521at2759"/>
<dbReference type="PANTHER" id="PTHR12856">
    <property type="entry name" value="TRANSCRIPTION INITIATION FACTOR IIH-RELATED"/>
    <property type="match status" value="1"/>
</dbReference>